<evidence type="ECO:0000313" key="3">
    <source>
        <dbReference type="Proteomes" id="UP000007364"/>
    </source>
</evidence>
<dbReference type="GO" id="GO:0016740">
    <property type="term" value="F:transferase activity"/>
    <property type="evidence" value="ECO:0007669"/>
    <property type="project" value="UniProtKB-KW"/>
</dbReference>
<dbReference type="InterPro" id="IPR029044">
    <property type="entry name" value="Nucleotide-diphossugar_trans"/>
</dbReference>
<evidence type="ECO:0000256" key="1">
    <source>
        <dbReference type="SAM" id="Coils"/>
    </source>
</evidence>
<organism evidence="2 3">
    <name type="scientific">Galbibacter marinus</name>
    <dbReference type="NCBI Taxonomy" id="555500"/>
    <lineage>
        <taxon>Bacteria</taxon>
        <taxon>Pseudomonadati</taxon>
        <taxon>Bacteroidota</taxon>
        <taxon>Flavobacteriia</taxon>
        <taxon>Flavobacteriales</taxon>
        <taxon>Flavobacteriaceae</taxon>
        <taxon>Galbibacter</taxon>
    </lineage>
</organism>
<dbReference type="eggNOG" id="ENOG50333FT">
    <property type="taxonomic scope" value="Bacteria"/>
</dbReference>
<dbReference type="OrthoDB" id="9802649at2"/>
<dbReference type="SUPFAM" id="SSF53448">
    <property type="entry name" value="Nucleotide-diphospho-sugar transferases"/>
    <property type="match status" value="1"/>
</dbReference>
<keyword evidence="1" id="KW-0175">Coiled coil</keyword>
<dbReference type="AlphaFoldDB" id="K2PPH7"/>
<sequence length="280" mass="32597">MKKKAVLVSYIYPVAKKYLRSFVDSVNKQNCNDFDVILFNDGATISEDDLEELSPSFQIIDSKHKSIPNIRFDSFHFLTDQGYEYVIFQDIDDGMSTNRVEQTISGLTLDPIVCNDLSISKDGKIIAANVWSHRMEHGFNFDQDFLADKNIIGLGNSGVRSEVLKTKIIRDNNIWATDWFVFYQFLNNGKLKGSFLHDCTTIYNQHEQNTAGLSNELTFESIYKATMVKKRHYSALVKFYPNLNKELERLDAFEKNLENYKNKNIKLNKFPFWWEETEMI</sequence>
<dbReference type="STRING" id="555500.I215_12423"/>
<protein>
    <submittedName>
        <fullName evidence="2">Family 2 glycosyl transferase</fullName>
    </submittedName>
</protein>
<dbReference type="EMBL" id="AMSG01000021">
    <property type="protein sequence ID" value="EKF54435.1"/>
    <property type="molecule type" value="Genomic_DNA"/>
</dbReference>
<reference evidence="2 3" key="1">
    <citation type="journal article" date="2012" name="J. Bacteriol.">
        <title>Genome Sequence of Galbibacter marinum Type Strain ck-I2-15.</title>
        <authorList>
            <person name="Lai Q."/>
            <person name="Li C."/>
            <person name="Shao Z."/>
        </authorList>
    </citation>
    <scope>NUCLEOTIDE SEQUENCE [LARGE SCALE GENOMIC DNA]</scope>
    <source>
        <strain evidence="3">ck-I2-15</strain>
    </source>
</reference>
<dbReference type="Gene3D" id="3.90.550.10">
    <property type="entry name" value="Spore Coat Polysaccharide Biosynthesis Protein SpsA, Chain A"/>
    <property type="match status" value="1"/>
</dbReference>
<keyword evidence="3" id="KW-1185">Reference proteome</keyword>
<keyword evidence="2" id="KW-0808">Transferase</keyword>
<accession>K2PPH7</accession>
<gene>
    <name evidence="2" type="ORF">I215_12423</name>
</gene>
<dbReference type="Proteomes" id="UP000007364">
    <property type="component" value="Unassembled WGS sequence"/>
</dbReference>
<evidence type="ECO:0000313" key="2">
    <source>
        <dbReference type="EMBL" id="EKF54435.1"/>
    </source>
</evidence>
<comment type="caution">
    <text evidence="2">The sequence shown here is derived from an EMBL/GenBank/DDBJ whole genome shotgun (WGS) entry which is preliminary data.</text>
</comment>
<dbReference type="RefSeq" id="WP_008992323.1">
    <property type="nucleotide sequence ID" value="NZ_AMSG01000021.1"/>
</dbReference>
<name>K2PPH7_9FLAO</name>
<proteinExistence type="predicted"/>
<feature type="coiled-coil region" evidence="1">
    <location>
        <begin position="243"/>
        <end position="270"/>
    </location>
</feature>